<reference evidence="2" key="2">
    <citation type="submission" date="2025-08" db="UniProtKB">
        <authorList>
            <consortium name="Ensembl"/>
        </authorList>
    </citation>
    <scope>IDENTIFICATION</scope>
</reference>
<accession>H0WIN3</accession>
<dbReference type="EMBL" id="AAQR03010898">
    <property type="status" value="NOT_ANNOTATED_CDS"/>
    <property type="molecule type" value="Genomic_DNA"/>
</dbReference>
<dbReference type="Proteomes" id="UP000005225">
    <property type="component" value="Unassembled WGS sequence"/>
</dbReference>
<organism evidence="2 3">
    <name type="scientific">Otolemur garnettii</name>
    <name type="common">Small-eared galago</name>
    <name type="synonym">Garnett's greater bushbaby</name>
    <dbReference type="NCBI Taxonomy" id="30611"/>
    <lineage>
        <taxon>Eukaryota</taxon>
        <taxon>Metazoa</taxon>
        <taxon>Chordata</taxon>
        <taxon>Craniata</taxon>
        <taxon>Vertebrata</taxon>
        <taxon>Euteleostomi</taxon>
        <taxon>Mammalia</taxon>
        <taxon>Eutheria</taxon>
        <taxon>Euarchontoglires</taxon>
        <taxon>Primates</taxon>
        <taxon>Strepsirrhini</taxon>
        <taxon>Lorisiformes</taxon>
        <taxon>Galagidae</taxon>
        <taxon>Otolemur</taxon>
    </lineage>
</organism>
<dbReference type="PANTHER" id="PTHR23006">
    <property type="entry name" value="GLUTAMATE-RICH PROTEIN 5"/>
    <property type="match status" value="1"/>
</dbReference>
<feature type="compositionally biased region" description="Basic and acidic residues" evidence="1">
    <location>
        <begin position="295"/>
        <end position="319"/>
    </location>
</feature>
<dbReference type="OMA" id="PKPCTLG"/>
<protein>
    <submittedName>
        <fullName evidence="2">Glutamate rich 5</fullName>
    </submittedName>
</protein>
<sequence>VTSNEHFSTTEKSESCFAQPKPCTLGRESALYDNTQRESLPPLGKLKVSAVSTANGVKSLSEQPLEKNVAPGKDAVDHSESTEETQPTEGPGGKDDTPGTEEEKKDVQAVTGARPLKGSAEAEHLGTKVEGQPLRTAGERVSPGTVEGDENPPPAGEMKLLGTTGNILPLETAIELQPQEAMGKDEQGQLLETIPKEDESPEVLEGSQLVEIAQEQHLQATPGKQEQSQLLETIPKEDKSPEVLEGSQLVETPVMNDPLHKTPEGPGRVDQIQLEGIVGSLEHSAGTAEPGARVEMTRKVHSNEEDQHIEGETGEKMETEMENEEVSEGAETKEEETGEAVDLSAAA</sequence>
<reference evidence="3" key="1">
    <citation type="submission" date="2011-03" db="EMBL/GenBank/DDBJ databases">
        <title>Version 3 of the genome sequence of Otolemur garnettii (Bushbaby).</title>
        <authorList>
            <consortium name="The Broad Institute Genome Sequencing Platform"/>
            <person name="Di Palma F."/>
            <person name="Johnson J."/>
            <person name="Lander E.S."/>
            <person name="Lindblad-Toh K."/>
            <person name="Jaffe D.B."/>
            <person name="Gnerre S."/>
            <person name="MacCallum I."/>
            <person name="Przybylski D."/>
            <person name="Ribeiro F.J."/>
            <person name="Burton J.N."/>
            <person name="Walker B.J."/>
            <person name="Sharpe T."/>
            <person name="Hall G."/>
        </authorList>
    </citation>
    <scope>NUCLEOTIDE SEQUENCE [LARGE SCALE GENOMIC DNA]</scope>
</reference>
<dbReference type="HOGENOM" id="CLU_064315_0_0_1"/>
<feature type="compositionally biased region" description="Acidic residues" evidence="1">
    <location>
        <begin position="320"/>
        <end position="339"/>
    </location>
</feature>
<feature type="region of interest" description="Disordered" evidence="1">
    <location>
        <begin position="1"/>
        <end position="22"/>
    </location>
</feature>
<dbReference type="PANTHER" id="PTHR23006:SF0">
    <property type="entry name" value="GLUTAMATE-RICH PROTEIN 5"/>
    <property type="match status" value="1"/>
</dbReference>
<keyword evidence="3" id="KW-1185">Reference proteome</keyword>
<dbReference type="FunCoup" id="H0WIN3">
    <property type="interactions" value="253"/>
</dbReference>
<feature type="region of interest" description="Disordered" evidence="1">
    <location>
        <begin position="217"/>
        <end position="347"/>
    </location>
</feature>
<feature type="compositionally biased region" description="Polar residues" evidence="1">
    <location>
        <begin position="217"/>
        <end position="231"/>
    </location>
</feature>
<dbReference type="InParanoid" id="H0WIN3"/>
<dbReference type="InterPro" id="IPR027856">
    <property type="entry name" value="Glu-rich_5"/>
</dbReference>
<dbReference type="AlphaFoldDB" id="H0WIN3"/>
<dbReference type="Ensembl" id="ENSOGAT00000001464.2">
    <property type="protein sequence ID" value="ENSOGAP00000001303.2"/>
    <property type="gene ID" value="ENSOGAG00000001464.2"/>
</dbReference>
<feature type="region of interest" description="Disordered" evidence="1">
    <location>
        <begin position="56"/>
        <end position="161"/>
    </location>
</feature>
<feature type="compositionally biased region" description="Basic and acidic residues" evidence="1">
    <location>
        <begin position="92"/>
        <end position="107"/>
    </location>
</feature>
<evidence type="ECO:0000313" key="3">
    <source>
        <dbReference type="Proteomes" id="UP000005225"/>
    </source>
</evidence>
<evidence type="ECO:0000313" key="2">
    <source>
        <dbReference type="Ensembl" id="ENSOGAP00000001303.2"/>
    </source>
</evidence>
<dbReference type="EMBL" id="AAQR03010899">
    <property type="status" value="NOT_ANNOTATED_CDS"/>
    <property type="molecule type" value="Genomic_DNA"/>
</dbReference>
<reference evidence="2" key="3">
    <citation type="submission" date="2025-09" db="UniProtKB">
        <authorList>
            <consortium name="Ensembl"/>
        </authorList>
    </citation>
    <scope>IDENTIFICATION</scope>
</reference>
<dbReference type="eggNOG" id="ENOG502SVIU">
    <property type="taxonomic scope" value="Eukaryota"/>
</dbReference>
<dbReference type="GeneTree" id="ENSGT00390000010783"/>
<name>H0WIN3_OTOGA</name>
<evidence type="ECO:0000256" key="1">
    <source>
        <dbReference type="SAM" id="MobiDB-lite"/>
    </source>
</evidence>
<proteinExistence type="predicted"/>
<dbReference type="STRING" id="30611.ENSOGAP00000001303"/>